<evidence type="ECO:0000259" key="4">
    <source>
        <dbReference type="PROSITE" id="PS50004"/>
    </source>
</evidence>
<keyword evidence="1" id="KW-0770">Synapse</keyword>
<dbReference type="GO" id="GO:0031267">
    <property type="term" value="F:small GTPase binding"/>
    <property type="evidence" value="ECO:0007669"/>
    <property type="project" value="InterPro"/>
</dbReference>
<feature type="domain" description="PDZ" evidence="5">
    <location>
        <begin position="106"/>
        <end position="201"/>
    </location>
</feature>
<organism evidence="6 7">
    <name type="scientific">Astyanax mexicanus</name>
    <name type="common">Blind cave fish</name>
    <name type="synonym">Astyanax fasciatus mexicanus</name>
    <dbReference type="NCBI Taxonomy" id="7994"/>
    <lineage>
        <taxon>Eukaryota</taxon>
        <taxon>Metazoa</taxon>
        <taxon>Chordata</taxon>
        <taxon>Craniata</taxon>
        <taxon>Vertebrata</taxon>
        <taxon>Euteleostomi</taxon>
        <taxon>Actinopterygii</taxon>
        <taxon>Neopterygii</taxon>
        <taxon>Teleostei</taxon>
        <taxon>Ostariophysi</taxon>
        <taxon>Characiformes</taxon>
        <taxon>Characoidei</taxon>
        <taxon>Acestrorhamphidae</taxon>
        <taxon>Acestrorhamphinae</taxon>
        <taxon>Astyanax</taxon>
    </lineage>
</organism>
<dbReference type="InterPro" id="IPR036034">
    <property type="entry name" value="PDZ_sf"/>
</dbReference>
<name>A0A8B9K1N6_ASTMX</name>
<feature type="compositionally biased region" description="Basic residues" evidence="3">
    <location>
        <begin position="471"/>
        <end position="490"/>
    </location>
</feature>
<dbReference type="GO" id="GO:2000300">
    <property type="term" value="P:regulation of synaptic vesicle exocytosis"/>
    <property type="evidence" value="ECO:0007669"/>
    <property type="project" value="TreeGrafter"/>
</dbReference>
<evidence type="ECO:0000256" key="2">
    <source>
        <dbReference type="ARBA" id="ARBA00034103"/>
    </source>
</evidence>
<dbReference type="GO" id="GO:0044325">
    <property type="term" value="F:transmembrane transporter binding"/>
    <property type="evidence" value="ECO:0007669"/>
    <property type="project" value="TreeGrafter"/>
</dbReference>
<feature type="compositionally biased region" description="Polar residues" evidence="3">
    <location>
        <begin position="1"/>
        <end position="14"/>
    </location>
</feature>
<dbReference type="Gene3D" id="2.30.42.10">
    <property type="match status" value="1"/>
</dbReference>
<dbReference type="GO" id="GO:0042734">
    <property type="term" value="C:presynaptic membrane"/>
    <property type="evidence" value="ECO:0007669"/>
    <property type="project" value="TreeGrafter"/>
</dbReference>
<proteinExistence type="predicted"/>
<dbReference type="GO" id="GO:0042391">
    <property type="term" value="P:regulation of membrane potential"/>
    <property type="evidence" value="ECO:0007669"/>
    <property type="project" value="TreeGrafter"/>
</dbReference>
<evidence type="ECO:0000313" key="6">
    <source>
        <dbReference type="Ensembl" id="ENSAMXP00005028770.1"/>
    </source>
</evidence>
<feature type="region of interest" description="Disordered" evidence="3">
    <location>
        <begin position="208"/>
        <end position="231"/>
    </location>
</feature>
<dbReference type="FunFam" id="2.30.42.10:FF:000003">
    <property type="entry name" value="Regulating synaptic membrane exocytosis protein 1, putative"/>
    <property type="match status" value="1"/>
</dbReference>
<dbReference type="SUPFAM" id="SSF49562">
    <property type="entry name" value="C2 domain (Calcium/lipid-binding domain, CaLB)"/>
    <property type="match status" value="2"/>
</dbReference>
<dbReference type="GO" id="GO:0048788">
    <property type="term" value="C:cytoskeleton of presynaptic active zone"/>
    <property type="evidence" value="ECO:0007669"/>
    <property type="project" value="TreeGrafter"/>
</dbReference>
<dbReference type="PANTHER" id="PTHR12157:SF15">
    <property type="entry name" value="REGULATING SYNAPTIC MEMBRANE EXOCYTOSIS PROTEIN 2"/>
    <property type="match status" value="1"/>
</dbReference>
<dbReference type="InterPro" id="IPR039032">
    <property type="entry name" value="Rim-like"/>
</dbReference>
<dbReference type="SMART" id="SM00239">
    <property type="entry name" value="C2"/>
    <property type="match status" value="1"/>
</dbReference>
<dbReference type="GO" id="GO:0048791">
    <property type="term" value="P:calcium ion-regulated exocytosis of neurotransmitter"/>
    <property type="evidence" value="ECO:0007669"/>
    <property type="project" value="TreeGrafter"/>
</dbReference>
<comment type="subcellular location">
    <subcellularLocation>
        <location evidence="2">Synapse</location>
    </subcellularLocation>
</comment>
<dbReference type="FunFam" id="2.60.40.150:FF:000003">
    <property type="entry name" value="Regulating synaptic membrane exocytosis protein 2"/>
    <property type="match status" value="1"/>
</dbReference>
<dbReference type="Proteomes" id="UP000694621">
    <property type="component" value="Unplaced"/>
</dbReference>
<feature type="region of interest" description="Disordered" evidence="3">
    <location>
        <begin position="1"/>
        <end position="70"/>
    </location>
</feature>
<sequence length="587" mass="66640">MLRNDSLSSDQSESVRPPPPRPHRGRHRTGKLRAMGSFSSSEEELATTPEYTSCEDVELESESISEKGDMDGHWWDHASWHSEASPMSMHPVTWQPSKDGDRLIGRILLNKRMKDGTVPRDTGALLGLKVVGGKMTESGRLCAFITKVKRGSLADTVGHLRPGDQVLEWNGRVLQGATFKEVYNIILESKPEPQVELVVSRPIGDIPRIPESTHGQLESSSSSFESQKMGPAISVTSPMSPGMLRDAPQYLSGQLSVKLWYDKVGHQLIVTILGAKDLPAREDGRPRNPYVKIYFLPDRSDKSKRRTKTVKKSLEPKWNQTFMYSPVHRREFRERMLEITLWDQARVREEESEFLGEILIELETALLDDQPHWYKLQTHDLSSLPLPNPSPYMQRRLLQGESNTRRLQSERVYKLQCVCLCVSSDYRHNGRDFQSSTLSVPEQVMSSNHRSRSDMIRSRSRSPSVPPPQRYRQRTHTHTHTHTHTQIHTKHRCSTKPAMRKSTLFNALHCILSLYCTTLEIIVWGDYGRMDHKSFMGAAQILLDDLELTNMVIGWYKLFPPTSLVDPTLAPLSSKPPEGPCGPPAAD</sequence>
<dbReference type="Pfam" id="PF00595">
    <property type="entry name" value="PDZ"/>
    <property type="match status" value="1"/>
</dbReference>
<dbReference type="InterPro" id="IPR001478">
    <property type="entry name" value="PDZ"/>
</dbReference>
<dbReference type="GO" id="GO:0048167">
    <property type="term" value="P:regulation of synaptic plasticity"/>
    <property type="evidence" value="ECO:0007669"/>
    <property type="project" value="TreeGrafter"/>
</dbReference>
<evidence type="ECO:0000313" key="7">
    <source>
        <dbReference type="Proteomes" id="UP000694621"/>
    </source>
</evidence>
<feature type="region of interest" description="Disordered" evidence="3">
    <location>
        <begin position="437"/>
        <end position="490"/>
    </location>
</feature>
<feature type="compositionally biased region" description="Polar residues" evidence="3">
    <location>
        <begin position="437"/>
        <end position="448"/>
    </location>
</feature>
<protein>
    <submittedName>
        <fullName evidence="6">Regulating synaptic membrane exocytosis 2</fullName>
    </submittedName>
</protein>
<evidence type="ECO:0000256" key="1">
    <source>
        <dbReference type="ARBA" id="ARBA00023018"/>
    </source>
</evidence>
<dbReference type="Pfam" id="PF00168">
    <property type="entry name" value="C2"/>
    <property type="match status" value="2"/>
</dbReference>
<dbReference type="GO" id="GO:0050806">
    <property type="term" value="P:positive regulation of synaptic transmission"/>
    <property type="evidence" value="ECO:0007669"/>
    <property type="project" value="TreeGrafter"/>
</dbReference>
<dbReference type="AlphaFoldDB" id="A0A8B9K1N6"/>
<feature type="domain" description="C2" evidence="4">
    <location>
        <begin position="251"/>
        <end position="374"/>
    </location>
</feature>
<evidence type="ECO:0000259" key="5">
    <source>
        <dbReference type="PROSITE" id="PS50106"/>
    </source>
</evidence>
<dbReference type="PROSITE" id="PS50004">
    <property type="entry name" value="C2"/>
    <property type="match status" value="1"/>
</dbReference>
<dbReference type="Gene3D" id="2.60.40.150">
    <property type="entry name" value="C2 domain"/>
    <property type="match status" value="2"/>
</dbReference>
<dbReference type="PANTHER" id="PTHR12157">
    <property type="entry name" value="REGULATING SYNAPTIC MEMBRANE EXOCYTOSIS PROTEIN"/>
    <property type="match status" value="1"/>
</dbReference>
<accession>A0A8B9K1N6</accession>
<dbReference type="CDD" id="cd04031">
    <property type="entry name" value="C2A_RIM1alpha"/>
    <property type="match status" value="1"/>
</dbReference>
<reference evidence="6" key="1">
    <citation type="submission" date="2025-08" db="UniProtKB">
        <authorList>
            <consortium name="Ensembl"/>
        </authorList>
    </citation>
    <scope>IDENTIFICATION</scope>
</reference>
<dbReference type="SUPFAM" id="SSF50156">
    <property type="entry name" value="PDZ domain-like"/>
    <property type="match status" value="1"/>
</dbReference>
<dbReference type="InterPro" id="IPR000008">
    <property type="entry name" value="C2_dom"/>
</dbReference>
<dbReference type="InterPro" id="IPR035892">
    <property type="entry name" value="C2_domain_sf"/>
</dbReference>
<feature type="compositionally biased region" description="Basic residues" evidence="3">
    <location>
        <begin position="21"/>
        <end position="31"/>
    </location>
</feature>
<dbReference type="CDD" id="cd06714">
    <property type="entry name" value="PDZ_RIM-like"/>
    <property type="match status" value="1"/>
</dbReference>
<feature type="compositionally biased region" description="Acidic residues" evidence="3">
    <location>
        <begin position="53"/>
        <end position="63"/>
    </location>
</feature>
<dbReference type="PROSITE" id="PS50106">
    <property type="entry name" value="PDZ"/>
    <property type="match status" value="1"/>
</dbReference>
<dbReference type="Ensembl" id="ENSAMXT00005031574.1">
    <property type="protein sequence ID" value="ENSAMXP00005028770.1"/>
    <property type="gene ID" value="ENSAMXG00005014183.1"/>
</dbReference>
<dbReference type="SMART" id="SM00228">
    <property type="entry name" value="PDZ"/>
    <property type="match status" value="1"/>
</dbReference>
<evidence type="ECO:0000256" key="3">
    <source>
        <dbReference type="SAM" id="MobiDB-lite"/>
    </source>
</evidence>